<evidence type="ECO:0000313" key="9">
    <source>
        <dbReference type="Proteomes" id="UP000318521"/>
    </source>
</evidence>
<dbReference type="OrthoDB" id="9776552at2"/>
<dbReference type="SMART" id="SM00304">
    <property type="entry name" value="HAMP"/>
    <property type="match status" value="1"/>
</dbReference>
<dbReference type="InterPro" id="IPR010559">
    <property type="entry name" value="Sig_transdc_His_kin_internal"/>
</dbReference>
<keyword evidence="4" id="KW-0808">Transferase</keyword>
<dbReference type="Pfam" id="PF06580">
    <property type="entry name" value="His_kinase"/>
    <property type="match status" value="1"/>
</dbReference>
<dbReference type="Gene3D" id="3.30.450.20">
    <property type="entry name" value="PAS domain"/>
    <property type="match status" value="1"/>
</dbReference>
<dbReference type="SUPFAM" id="SSF55874">
    <property type="entry name" value="ATPase domain of HSP90 chaperone/DNA topoisomerase II/histidine kinase"/>
    <property type="match status" value="1"/>
</dbReference>
<accession>A0A554A499</accession>
<keyword evidence="9" id="KW-1185">Reference proteome</keyword>
<dbReference type="Gene3D" id="3.30.565.10">
    <property type="entry name" value="Histidine kinase-like ATPase, C-terminal domain"/>
    <property type="match status" value="1"/>
</dbReference>
<evidence type="ECO:0000256" key="5">
    <source>
        <dbReference type="ARBA" id="ARBA00023136"/>
    </source>
</evidence>
<dbReference type="GO" id="GO:0005886">
    <property type="term" value="C:plasma membrane"/>
    <property type="evidence" value="ECO:0007669"/>
    <property type="project" value="UniProtKB-SubCell"/>
</dbReference>
<evidence type="ECO:0000256" key="6">
    <source>
        <dbReference type="SAM" id="Phobius"/>
    </source>
</evidence>
<evidence type="ECO:0000259" key="7">
    <source>
        <dbReference type="PROSITE" id="PS50885"/>
    </source>
</evidence>
<keyword evidence="6" id="KW-1133">Transmembrane helix</keyword>
<dbReference type="Pfam" id="PF00672">
    <property type="entry name" value="HAMP"/>
    <property type="match status" value="1"/>
</dbReference>
<dbReference type="Gene3D" id="1.10.8.500">
    <property type="entry name" value="HAMP domain in histidine kinase"/>
    <property type="match status" value="1"/>
</dbReference>
<dbReference type="PROSITE" id="PS50885">
    <property type="entry name" value="HAMP"/>
    <property type="match status" value="1"/>
</dbReference>
<dbReference type="EMBL" id="VLXZ01000001">
    <property type="protein sequence ID" value="TSB48514.1"/>
    <property type="molecule type" value="Genomic_DNA"/>
</dbReference>
<keyword evidence="5 6" id="KW-0472">Membrane</keyword>
<dbReference type="GO" id="GO:0000155">
    <property type="term" value="F:phosphorelay sensor kinase activity"/>
    <property type="evidence" value="ECO:0007669"/>
    <property type="project" value="InterPro"/>
</dbReference>
<keyword evidence="3" id="KW-0597">Phosphoprotein</keyword>
<feature type="transmembrane region" description="Helical" evidence="6">
    <location>
        <begin position="318"/>
        <end position="339"/>
    </location>
</feature>
<proteinExistence type="predicted"/>
<name>A0A554A499_9BACI</name>
<protein>
    <submittedName>
        <fullName evidence="8">HAMP domain-containing protein</fullName>
    </submittedName>
</protein>
<dbReference type="SUPFAM" id="SSF158472">
    <property type="entry name" value="HAMP domain-like"/>
    <property type="match status" value="1"/>
</dbReference>
<feature type="domain" description="HAMP" evidence="7">
    <location>
        <begin position="336"/>
        <end position="388"/>
    </location>
</feature>
<dbReference type="InterPro" id="IPR050640">
    <property type="entry name" value="Bact_2-comp_sensor_kinase"/>
</dbReference>
<organism evidence="8 9">
    <name type="scientific">Alkalicoccobacillus porphyridii</name>
    <dbReference type="NCBI Taxonomy" id="2597270"/>
    <lineage>
        <taxon>Bacteria</taxon>
        <taxon>Bacillati</taxon>
        <taxon>Bacillota</taxon>
        <taxon>Bacilli</taxon>
        <taxon>Bacillales</taxon>
        <taxon>Bacillaceae</taxon>
        <taxon>Alkalicoccobacillus</taxon>
    </lineage>
</organism>
<dbReference type="Proteomes" id="UP000318521">
    <property type="component" value="Unassembled WGS sequence"/>
</dbReference>
<evidence type="ECO:0000256" key="1">
    <source>
        <dbReference type="ARBA" id="ARBA00004651"/>
    </source>
</evidence>
<evidence type="ECO:0000256" key="3">
    <source>
        <dbReference type="ARBA" id="ARBA00022553"/>
    </source>
</evidence>
<dbReference type="CDD" id="cd06225">
    <property type="entry name" value="HAMP"/>
    <property type="match status" value="1"/>
</dbReference>
<keyword evidence="6" id="KW-0812">Transmembrane</keyword>
<evidence type="ECO:0000256" key="2">
    <source>
        <dbReference type="ARBA" id="ARBA00022475"/>
    </source>
</evidence>
<dbReference type="InterPro" id="IPR003660">
    <property type="entry name" value="HAMP_dom"/>
</dbReference>
<feature type="transmembrane region" description="Helical" evidence="6">
    <location>
        <begin position="30"/>
        <end position="50"/>
    </location>
</feature>
<evidence type="ECO:0000313" key="8">
    <source>
        <dbReference type="EMBL" id="TSB48514.1"/>
    </source>
</evidence>
<dbReference type="PANTHER" id="PTHR34220:SF7">
    <property type="entry name" value="SENSOR HISTIDINE KINASE YPDA"/>
    <property type="match status" value="1"/>
</dbReference>
<dbReference type="PANTHER" id="PTHR34220">
    <property type="entry name" value="SENSOR HISTIDINE KINASE YPDA"/>
    <property type="match status" value="1"/>
</dbReference>
<keyword evidence="2" id="KW-1003">Cell membrane</keyword>
<comment type="subcellular location">
    <subcellularLocation>
        <location evidence="1">Cell membrane</location>
        <topology evidence="1">Multi-pass membrane protein</topology>
    </subcellularLocation>
</comment>
<gene>
    <name evidence="8" type="ORF">FN960_02880</name>
</gene>
<dbReference type="AlphaFoldDB" id="A0A554A499"/>
<evidence type="ECO:0000256" key="4">
    <source>
        <dbReference type="ARBA" id="ARBA00022679"/>
    </source>
</evidence>
<reference evidence="8 9" key="1">
    <citation type="submission" date="2019-07" db="EMBL/GenBank/DDBJ databases">
        <authorList>
            <person name="Park Y.J."/>
            <person name="Jeong S.E."/>
            <person name="Jung H.S."/>
        </authorList>
    </citation>
    <scope>NUCLEOTIDE SEQUENCE [LARGE SCALE GENOMIC DNA]</scope>
    <source>
        <strain evidence="9">P16(2019)</strain>
    </source>
</reference>
<dbReference type="InterPro" id="IPR036890">
    <property type="entry name" value="HATPase_C_sf"/>
</dbReference>
<comment type="caution">
    <text evidence="8">The sequence shown here is derived from an EMBL/GenBank/DDBJ whole genome shotgun (WGS) entry which is preliminary data.</text>
</comment>
<sequence length="608" mass="70507">MRCFFNYLNIKGLALTMGYFRDWSLRWKSFLILLSLIFIPASTVSFLVYYQSNTILEKQVMERIEQHLWHIELNLLEVMSEMEELSSYIIYSEEFRQYMTLPFDEEGSDPEEMQQLQDHIRGFFTFHLNNKSYVNSATIEGENGVHLRLGERMSGDEHEWEAQSEQAHGRLVWTDPYLMTRGDWITEDFQVISLFRVINNLFDITEPIGHVRIRLNERELYAYMTNGYNNPNDEMVLLQKNGRVLSHQNSNLVGSLYPNQNLIEKVQTGASHFQYEEDGETYYAVAREVEGRDLHLVSTVNEDYILNESSGIRHTMQIIMIAAGVIGLIAFTGFMITIIRPITELTRETKRLEEGDFSAQVHVRSQDEIGQLGTRFNKAVTHIQYLIDTKYKLEIQNKESELKALQSHINPHFLYNTLDMIRWTARLEKASETGKSIEDLSKLFRISLSQGKLWIPLKDEMSYVQSYLELQKRRLGGLLSFSVHMEKDIEECHVLKLLLQPLVENCLKHGFLELDPAHNIKIRAFREHNSVYIDVIDNGVGLPIDVETFNHNLNQPSKNEDAYALRNIHERLENTCGSGYGLTALQSESGAHIRVTIPYQKHKGGDHS</sequence>